<evidence type="ECO:0000256" key="1">
    <source>
        <dbReference type="ARBA" id="ARBA00001946"/>
    </source>
</evidence>
<dbReference type="EC" id="2.7.7.65" evidence="2"/>
<dbReference type="Pfam" id="PF00990">
    <property type="entry name" value="GGDEF"/>
    <property type="match status" value="1"/>
</dbReference>
<dbReference type="InterPro" id="IPR029787">
    <property type="entry name" value="Nucleotide_cyclase"/>
</dbReference>
<reference evidence="5 6" key="1">
    <citation type="submission" date="2018-12" db="EMBL/GenBank/DDBJ databases">
        <title>Complete genome of Litorilituus sediminis.</title>
        <authorList>
            <person name="Liu A."/>
            <person name="Rong J."/>
        </authorList>
    </citation>
    <scope>NUCLEOTIDE SEQUENCE [LARGE SCALE GENOMIC DNA]</scope>
    <source>
        <strain evidence="5 6">JCM 17549</strain>
    </source>
</reference>
<dbReference type="FunFam" id="3.30.70.270:FF:000001">
    <property type="entry name" value="Diguanylate cyclase domain protein"/>
    <property type="match status" value="1"/>
</dbReference>
<evidence type="ECO:0000256" key="2">
    <source>
        <dbReference type="ARBA" id="ARBA00012528"/>
    </source>
</evidence>
<dbReference type="InterPro" id="IPR043128">
    <property type="entry name" value="Rev_trsase/Diguanyl_cyclase"/>
</dbReference>
<dbReference type="NCBIfam" id="TIGR00254">
    <property type="entry name" value="GGDEF"/>
    <property type="match status" value="1"/>
</dbReference>
<evidence type="ECO:0000313" key="6">
    <source>
        <dbReference type="Proteomes" id="UP000290244"/>
    </source>
</evidence>
<dbReference type="KEGG" id="lsd:EMK97_07845"/>
<dbReference type="SMART" id="SM00267">
    <property type="entry name" value="GGDEF"/>
    <property type="match status" value="1"/>
</dbReference>
<dbReference type="EMBL" id="CP034759">
    <property type="protein sequence ID" value="QBG35626.1"/>
    <property type="molecule type" value="Genomic_DNA"/>
</dbReference>
<dbReference type="OrthoDB" id="6191081at2"/>
<keyword evidence="6" id="KW-1185">Reference proteome</keyword>
<dbReference type="InterPro" id="IPR011990">
    <property type="entry name" value="TPR-like_helical_dom_sf"/>
</dbReference>
<comment type="catalytic activity">
    <reaction evidence="3">
        <text>2 GTP = 3',3'-c-di-GMP + 2 diphosphate</text>
        <dbReference type="Rhea" id="RHEA:24898"/>
        <dbReference type="ChEBI" id="CHEBI:33019"/>
        <dbReference type="ChEBI" id="CHEBI:37565"/>
        <dbReference type="ChEBI" id="CHEBI:58805"/>
        <dbReference type="EC" id="2.7.7.65"/>
    </reaction>
</comment>
<evidence type="ECO:0000256" key="3">
    <source>
        <dbReference type="ARBA" id="ARBA00034247"/>
    </source>
</evidence>
<dbReference type="Gene3D" id="1.25.40.10">
    <property type="entry name" value="Tetratricopeptide repeat domain"/>
    <property type="match status" value="2"/>
</dbReference>
<dbReference type="InterPro" id="IPR050469">
    <property type="entry name" value="Diguanylate_Cyclase"/>
</dbReference>
<dbReference type="PANTHER" id="PTHR45138">
    <property type="entry name" value="REGULATORY COMPONENTS OF SENSORY TRANSDUCTION SYSTEM"/>
    <property type="match status" value="1"/>
</dbReference>
<dbReference type="CDD" id="cd01949">
    <property type="entry name" value="GGDEF"/>
    <property type="match status" value="1"/>
</dbReference>
<evidence type="ECO:0000259" key="4">
    <source>
        <dbReference type="PROSITE" id="PS50887"/>
    </source>
</evidence>
<sequence>MTERSGCKLRVIWLWFSVIFSNFTPSRLLTQLLTGLIVIVLNLPFAFAKQVNIEHFNTDASRVEQLIDTNLTLALKRLIVYQPLVSELSIKQQLLYYKLLAEIYVEQGQYTQGKTTANQGLNIAKQLASPSIKITELLYIRGFAFESLGHIPDAREDYKKGLEVAESLHNKVFIAYGLINLGAIYYLSDDYERSLVVLNDAFNIAEQTSDEELKGSVNSELGILYSYLQQDKQSMAYYQQAYAHFKKAGKLHAALNSLHNIAINHNSNERYAQAIAVFKTIIAESKNTSSDSEILYGVYSGMAWAHLEQEESNPEAAYQYLMQAKQFIDFTEQHSVLVQFYINQAFILFELKQYDKTLVSIDKAEAMLAEQSQLSSLQKHSIISLHNLRANTLFEQQQFEQAYQLKTQVLLDIAAMDDKEDTRSVEQVRLHLESEQADARNKALQDQNLLHEAALTQAKIANEEENIYLLLSALAALAFAWLLVKLLQGKKKLKIASSVDPLTGVVNRRSLIHQGNKSLALACQKEFAYSVLMIDIDHFKQINDNLGHRQGDSVLVEISKLGQIMMRKTDIFGRYGGEEFIVLLPKTSLAQAKIIAERLRVAIAEITWPMTSLEKVTVSIGVASKQAHEKGDLLSLINTADERLYQAKAQGRDRVCG</sequence>
<feature type="domain" description="GGDEF" evidence="4">
    <location>
        <begin position="527"/>
        <end position="657"/>
    </location>
</feature>
<dbReference type="PANTHER" id="PTHR45138:SF9">
    <property type="entry name" value="DIGUANYLATE CYCLASE DGCM-RELATED"/>
    <property type="match status" value="1"/>
</dbReference>
<proteinExistence type="predicted"/>
<dbReference type="AlphaFoldDB" id="A0A4P6P2G7"/>
<gene>
    <name evidence="5" type="ORF">EMK97_07845</name>
</gene>
<organism evidence="5 6">
    <name type="scientific">Litorilituus sediminis</name>
    <dbReference type="NCBI Taxonomy" id="718192"/>
    <lineage>
        <taxon>Bacteria</taxon>
        <taxon>Pseudomonadati</taxon>
        <taxon>Pseudomonadota</taxon>
        <taxon>Gammaproteobacteria</taxon>
        <taxon>Alteromonadales</taxon>
        <taxon>Colwelliaceae</taxon>
        <taxon>Litorilituus</taxon>
    </lineage>
</organism>
<protein>
    <recommendedName>
        <fullName evidence="2">diguanylate cyclase</fullName>
        <ecNumber evidence="2">2.7.7.65</ecNumber>
    </recommendedName>
</protein>
<dbReference type="Pfam" id="PF13424">
    <property type="entry name" value="TPR_12"/>
    <property type="match status" value="1"/>
</dbReference>
<dbReference type="InterPro" id="IPR019734">
    <property type="entry name" value="TPR_rpt"/>
</dbReference>
<dbReference type="SUPFAM" id="SSF48452">
    <property type="entry name" value="TPR-like"/>
    <property type="match status" value="2"/>
</dbReference>
<name>A0A4P6P2G7_9GAMM</name>
<dbReference type="GO" id="GO:0052621">
    <property type="term" value="F:diguanylate cyclase activity"/>
    <property type="evidence" value="ECO:0007669"/>
    <property type="project" value="UniProtKB-EC"/>
</dbReference>
<dbReference type="Proteomes" id="UP000290244">
    <property type="component" value="Chromosome"/>
</dbReference>
<dbReference type="SUPFAM" id="SSF55073">
    <property type="entry name" value="Nucleotide cyclase"/>
    <property type="match status" value="1"/>
</dbReference>
<dbReference type="SMART" id="SM00028">
    <property type="entry name" value="TPR"/>
    <property type="match status" value="6"/>
</dbReference>
<dbReference type="Gene3D" id="3.30.70.270">
    <property type="match status" value="1"/>
</dbReference>
<comment type="cofactor">
    <cofactor evidence="1">
        <name>Mg(2+)</name>
        <dbReference type="ChEBI" id="CHEBI:18420"/>
    </cofactor>
</comment>
<dbReference type="InterPro" id="IPR000160">
    <property type="entry name" value="GGDEF_dom"/>
</dbReference>
<accession>A0A4P6P2G7</accession>
<dbReference type="PROSITE" id="PS50887">
    <property type="entry name" value="GGDEF"/>
    <property type="match status" value="1"/>
</dbReference>
<evidence type="ECO:0000313" key="5">
    <source>
        <dbReference type="EMBL" id="QBG35626.1"/>
    </source>
</evidence>